<dbReference type="EMBL" id="MN739615">
    <property type="protein sequence ID" value="QHT16047.1"/>
    <property type="molecule type" value="Genomic_DNA"/>
</dbReference>
<name>A0A6C0DHN4_9ZZZZ</name>
<keyword evidence="1" id="KW-1133">Transmembrane helix</keyword>
<feature type="transmembrane region" description="Helical" evidence="1">
    <location>
        <begin position="148"/>
        <end position="173"/>
    </location>
</feature>
<evidence type="ECO:0000313" key="2">
    <source>
        <dbReference type="EMBL" id="QHT16047.1"/>
    </source>
</evidence>
<feature type="transmembrane region" description="Helical" evidence="1">
    <location>
        <begin position="101"/>
        <end position="127"/>
    </location>
</feature>
<feature type="transmembrane region" description="Helical" evidence="1">
    <location>
        <begin position="39"/>
        <end position="61"/>
    </location>
</feature>
<keyword evidence="1" id="KW-0812">Transmembrane</keyword>
<protein>
    <submittedName>
        <fullName evidence="2">Uncharacterized protein</fullName>
    </submittedName>
</protein>
<feature type="transmembrane region" description="Helical" evidence="1">
    <location>
        <begin position="7"/>
        <end position="27"/>
    </location>
</feature>
<feature type="transmembrane region" description="Helical" evidence="1">
    <location>
        <begin position="68"/>
        <end position="89"/>
    </location>
</feature>
<organism evidence="2">
    <name type="scientific">viral metagenome</name>
    <dbReference type="NCBI Taxonomy" id="1070528"/>
    <lineage>
        <taxon>unclassified sequences</taxon>
        <taxon>metagenomes</taxon>
        <taxon>organismal metagenomes</taxon>
    </lineage>
</organism>
<keyword evidence="1" id="KW-0472">Membrane</keyword>
<sequence length="207" mass="24061">MGFLTVLFIVLLISFGPLIEILLIQRYNTNLGTRTDNIYIYSIIACFLIAILFFITINLTYNDTYINFKYLLIILFFLSFLLFITSLLFVSIDNYDTWENILLILFLMSIIICTLCLVIFASCYIIIYKNIRSTDNSIIMKSLVQLTMVVFFFNLYITVLYGVATADVFFLASQIIQNWIALVILIDIIIIYILFTCITKVIKKIED</sequence>
<accession>A0A6C0DHN4</accession>
<proteinExistence type="predicted"/>
<dbReference type="AlphaFoldDB" id="A0A6C0DHN4"/>
<evidence type="ECO:0000256" key="1">
    <source>
        <dbReference type="SAM" id="Phobius"/>
    </source>
</evidence>
<feature type="transmembrane region" description="Helical" evidence="1">
    <location>
        <begin position="179"/>
        <end position="202"/>
    </location>
</feature>
<reference evidence="2" key="1">
    <citation type="journal article" date="2020" name="Nature">
        <title>Giant virus diversity and host interactions through global metagenomics.</title>
        <authorList>
            <person name="Schulz F."/>
            <person name="Roux S."/>
            <person name="Paez-Espino D."/>
            <person name="Jungbluth S."/>
            <person name="Walsh D.A."/>
            <person name="Denef V.J."/>
            <person name="McMahon K.D."/>
            <person name="Konstantinidis K.T."/>
            <person name="Eloe-Fadrosh E.A."/>
            <person name="Kyrpides N.C."/>
            <person name="Woyke T."/>
        </authorList>
    </citation>
    <scope>NUCLEOTIDE SEQUENCE</scope>
    <source>
        <strain evidence="2">GVMAG-M-3300023174-182</strain>
    </source>
</reference>